<evidence type="ECO:0000256" key="4">
    <source>
        <dbReference type="ARBA" id="ARBA00022723"/>
    </source>
</evidence>
<dbReference type="InterPro" id="IPR013839">
    <property type="entry name" value="DNAligase_adenylation"/>
</dbReference>
<feature type="binding site" evidence="11">
    <location>
        <position position="428"/>
    </location>
    <ligand>
        <name>Zn(2+)</name>
        <dbReference type="ChEBI" id="CHEBI:29105"/>
    </ligand>
</feature>
<evidence type="ECO:0000256" key="3">
    <source>
        <dbReference type="ARBA" id="ARBA00022705"/>
    </source>
</evidence>
<dbReference type="PANTHER" id="PTHR23389:SF9">
    <property type="entry name" value="DNA LIGASE"/>
    <property type="match status" value="1"/>
</dbReference>
<dbReference type="Gene3D" id="1.10.287.610">
    <property type="entry name" value="Helix hairpin bin"/>
    <property type="match status" value="1"/>
</dbReference>
<organism evidence="14 15">
    <name type="scientific">Hymenobacter tibetensis</name>
    <dbReference type="NCBI Taxonomy" id="497967"/>
    <lineage>
        <taxon>Bacteria</taxon>
        <taxon>Pseudomonadati</taxon>
        <taxon>Bacteroidota</taxon>
        <taxon>Cytophagia</taxon>
        <taxon>Cytophagales</taxon>
        <taxon>Hymenobacteraceae</taxon>
        <taxon>Hymenobacter</taxon>
    </lineage>
</organism>
<feature type="binding site" evidence="11">
    <location>
        <position position="113"/>
    </location>
    <ligand>
        <name>NAD(+)</name>
        <dbReference type="ChEBI" id="CHEBI:57540"/>
    </ligand>
</feature>
<dbReference type="Gene3D" id="2.40.50.140">
    <property type="entry name" value="Nucleic acid-binding proteins"/>
    <property type="match status" value="1"/>
</dbReference>
<keyword evidence="3 11" id="KW-0235">DNA replication</keyword>
<dbReference type="InterPro" id="IPR003583">
    <property type="entry name" value="Hlx-hairpin-Hlx_DNA-bd_motif"/>
</dbReference>
<dbReference type="InterPro" id="IPR013840">
    <property type="entry name" value="DNAligase_N"/>
</dbReference>
<proteinExistence type="inferred from homology"/>
<dbReference type="InterPro" id="IPR001357">
    <property type="entry name" value="BRCT_dom"/>
</dbReference>
<dbReference type="RefSeq" id="WP_243802397.1">
    <property type="nucleotide sequence ID" value="NZ_CP094669.1"/>
</dbReference>
<dbReference type="PROSITE" id="PS50172">
    <property type="entry name" value="BRCT"/>
    <property type="match status" value="1"/>
</dbReference>
<feature type="binding site" evidence="11">
    <location>
        <begin position="33"/>
        <end position="37"/>
    </location>
    <ligand>
        <name>NAD(+)</name>
        <dbReference type="ChEBI" id="CHEBI:57540"/>
    </ligand>
</feature>
<dbReference type="InterPro" id="IPR041663">
    <property type="entry name" value="DisA/LigA_HHH"/>
</dbReference>
<dbReference type="InterPro" id="IPR010994">
    <property type="entry name" value="RuvA_2-like"/>
</dbReference>
<dbReference type="InterPro" id="IPR004150">
    <property type="entry name" value="NAD_DNA_ligase_OB"/>
</dbReference>
<keyword evidence="9 11" id="KW-0234">DNA repair</keyword>
<dbReference type="Gene3D" id="6.20.10.30">
    <property type="match status" value="1"/>
</dbReference>
<dbReference type="Pfam" id="PF03119">
    <property type="entry name" value="DNA_ligase_ZBD"/>
    <property type="match status" value="1"/>
</dbReference>
<evidence type="ECO:0000256" key="8">
    <source>
        <dbReference type="ARBA" id="ARBA00023027"/>
    </source>
</evidence>
<keyword evidence="2 11" id="KW-0436">Ligase</keyword>
<dbReference type="SMART" id="SM00278">
    <property type="entry name" value="HhH1"/>
    <property type="match status" value="3"/>
</dbReference>
<evidence type="ECO:0000256" key="11">
    <source>
        <dbReference type="HAMAP-Rule" id="MF_01588"/>
    </source>
</evidence>
<evidence type="ECO:0000313" key="15">
    <source>
        <dbReference type="Proteomes" id="UP000831113"/>
    </source>
</evidence>
<dbReference type="NCBIfam" id="TIGR00575">
    <property type="entry name" value="dnlj"/>
    <property type="match status" value="1"/>
</dbReference>
<dbReference type="Gene3D" id="3.40.50.10190">
    <property type="entry name" value="BRCT domain"/>
    <property type="match status" value="1"/>
</dbReference>
<comment type="catalytic activity">
    <reaction evidence="10 11">
        <text>NAD(+) + (deoxyribonucleotide)n-3'-hydroxyl + 5'-phospho-(deoxyribonucleotide)m = (deoxyribonucleotide)n+m + AMP + beta-nicotinamide D-nucleotide.</text>
        <dbReference type="EC" id="6.5.1.2"/>
    </reaction>
</comment>
<evidence type="ECO:0000256" key="5">
    <source>
        <dbReference type="ARBA" id="ARBA00022763"/>
    </source>
</evidence>
<dbReference type="GO" id="GO:0003911">
    <property type="term" value="F:DNA ligase (NAD+) activity"/>
    <property type="evidence" value="ECO:0007669"/>
    <property type="project" value="UniProtKB-EC"/>
</dbReference>
<evidence type="ECO:0000256" key="9">
    <source>
        <dbReference type="ARBA" id="ARBA00023204"/>
    </source>
</evidence>
<dbReference type="Pfam" id="PF00533">
    <property type="entry name" value="BRCT"/>
    <property type="match status" value="1"/>
</dbReference>
<evidence type="ECO:0000313" key="14">
    <source>
        <dbReference type="EMBL" id="UOG77002.1"/>
    </source>
</evidence>
<feature type="binding site" evidence="11">
    <location>
        <position position="316"/>
    </location>
    <ligand>
        <name>NAD(+)</name>
        <dbReference type="ChEBI" id="CHEBI:57540"/>
    </ligand>
</feature>
<dbReference type="EMBL" id="CP094669">
    <property type="protein sequence ID" value="UOG77002.1"/>
    <property type="molecule type" value="Genomic_DNA"/>
</dbReference>
<dbReference type="SMART" id="SM00292">
    <property type="entry name" value="BRCT"/>
    <property type="match status" value="1"/>
</dbReference>
<keyword evidence="5 11" id="KW-0227">DNA damage</keyword>
<sequence length="723" mass="79349">MTTDIEQQITALTERLHHLNYQYYQRDVSEVSDQEFDQMLAELQRLEKEYPQFAQPNSPTQRVGGTITKQFPTALHKYPMLSLGNTYSEADLREFDERVRRGLEGAEFAYVCELKFDGVAMSLTYENGQLTQGVTRGDGTRGDVVTNNVRTIKNLPLHLRQAPDIKHPTEMEVRGEIFMPLTVFAELNAEREANGEALLANPRNAASGALKLQDSALVAERRLRFYAYSFLMPGRSIFPTHSASLEAMQTWGLPVSDTWRLCHSITEVLDFVHEWDKKRFTLPVATDGIVIKVDDFRQQELLGYTSKSPRWAIAYKYPAEAGRTRLREIQYQVGRTGAVTPVALLDPVPLAGTVVKRASVHNANQIAALDLRLNDMVFVEKGGEIIPKITGVDLSARLPESQPIVYPTTCPACNTPLIRPAGEAHFRCPNDRGCPPQLKAKLEHYVSRKALDIDGLGAETVGRFFDLGLVADAATLYDLPAKAGEIAQLERMGEKSVQRLVAGLEQSKQVPFERVLFGLGIRYVGETVAEKLAAHYRTVEALEQATATELAAVPEVGGVIAESVAAWFQEPTNRDLVERLRTAGVQLALTGEAPQAASNRLEGLTFVLSGVFEQHSRDELQALIQAHGGKVTGSISKKLSYLVAGDKMGPAKREKATELKVPIISETDLLAMLPSETEAETDPLDVLSGPAADVQDLGIPPVSAGSASFPDKSSGTGQQGSLF</sequence>
<keyword evidence="11" id="KW-0464">Manganese</keyword>
<dbReference type="InterPro" id="IPR001679">
    <property type="entry name" value="DNA_ligase"/>
</dbReference>
<evidence type="ECO:0000256" key="10">
    <source>
        <dbReference type="ARBA" id="ARBA00034005"/>
    </source>
</evidence>
<dbReference type="EC" id="6.5.1.2" evidence="11"/>
<feature type="binding site" evidence="11">
    <location>
        <position position="413"/>
    </location>
    <ligand>
        <name>Zn(2+)</name>
        <dbReference type="ChEBI" id="CHEBI:29105"/>
    </ligand>
</feature>
<dbReference type="InterPro" id="IPR033136">
    <property type="entry name" value="DNA_ligase_CS"/>
</dbReference>
<evidence type="ECO:0000256" key="12">
    <source>
        <dbReference type="SAM" id="MobiDB-lite"/>
    </source>
</evidence>
<dbReference type="SUPFAM" id="SSF47781">
    <property type="entry name" value="RuvA domain 2-like"/>
    <property type="match status" value="1"/>
</dbReference>
<feature type="region of interest" description="Disordered" evidence="12">
    <location>
        <begin position="677"/>
        <end position="723"/>
    </location>
</feature>
<evidence type="ECO:0000256" key="2">
    <source>
        <dbReference type="ARBA" id="ARBA00022598"/>
    </source>
</evidence>
<keyword evidence="6 11" id="KW-0862">Zinc</keyword>
<dbReference type="SUPFAM" id="SSF56091">
    <property type="entry name" value="DNA ligase/mRNA capping enzyme, catalytic domain"/>
    <property type="match status" value="1"/>
</dbReference>
<comment type="similarity">
    <text evidence="11">Belongs to the NAD-dependent DNA ligase family. LigA subfamily.</text>
</comment>
<feature type="binding site" evidence="11">
    <location>
        <position position="176"/>
    </location>
    <ligand>
        <name>NAD(+)</name>
        <dbReference type="ChEBI" id="CHEBI:57540"/>
    </ligand>
</feature>
<feature type="binding site" evidence="11">
    <location>
        <position position="434"/>
    </location>
    <ligand>
        <name>Zn(2+)</name>
        <dbReference type="ChEBI" id="CHEBI:29105"/>
    </ligand>
</feature>
<dbReference type="Proteomes" id="UP000831113">
    <property type="component" value="Chromosome"/>
</dbReference>
<feature type="binding site" evidence="11">
    <location>
        <position position="292"/>
    </location>
    <ligand>
        <name>NAD(+)</name>
        <dbReference type="ChEBI" id="CHEBI:57540"/>
    </ligand>
</feature>
<dbReference type="HAMAP" id="MF_01588">
    <property type="entry name" value="DNA_ligase_A"/>
    <property type="match status" value="1"/>
</dbReference>
<feature type="binding site" evidence="11">
    <location>
        <begin position="82"/>
        <end position="83"/>
    </location>
    <ligand>
        <name>NAD(+)</name>
        <dbReference type="ChEBI" id="CHEBI:57540"/>
    </ligand>
</feature>
<gene>
    <name evidence="11 14" type="primary">ligA</name>
    <name evidence="14" type="ORF">MTX78_10455</name>
</gene>
<feature type="binding site" evidence="11">
    <location>
        <position position="410"/>
    </location>
    <ligand>
        <name>Zn(2+)</name>
        <dbReference type="ChEBI" id="CHEBI:29105"/>
    </ligand>
</feature>
<comment type="cofactor">
    <cofactor evidence="11">
        <name>Mg(2+)</name>
        <dbReference type="ChEBI" id="CHEBI:18420"/>
    </cofactor>
    <cofactor evidence="11">
        <name>Mn(2+)</name>
        <dbReference type="ChEBI" id="CHEBI:29035"/>
    </cofactor>
</comment>
<keyword evidence="15" id="KW-1185">Reference proteome</keyword>
<keyword evidence="7 11" id="KW-0460">Magnesium</keyword>
<keyword evidence="4 11" id="KW-0479">Metal-binding</keyword>
<evidence type="ECO:0000256" key="7">
    <source>
        <dbReference type="ARBA" id="ARBA00022842"/>
    </source>
</evidence>
<dbReference type="InterPro" id="IPR004149">
    <property type="entry name" value="Znf_DNAligase_C4"/>
</dbReference>
<dbReference type="CDD" id="cd00114">
    <property type="entry name" value="LIGANc"/>
    <property type="match status" value="1"/>
</dbReference>
<feature type="compositionally biased region" description="Polar residues" evidence="12">
    <location>
        <begin position="711"/>
        <end position="723"/>
    </location>
</feature>
<evidence type="ECO:0000259" key="13">
    <source>
        <dbReference type="PROSITE" id="PS50172"/>
    </source>
</evidence>
<dbReference type="Pfam" id="PF12826">
    <property type="entry name" value="HHH_2"/>
    <property type="match status" value="1"/>
</dbReference>
<reference evidence="14 15" key="1">
    <citation type="submission" date="2022-03" db="EMBL/GenBank/DDBJ databases">
        <title>Hymenobactersp. isolated from the air.</title>
        <authorList>
            <person name="Won M."/>
            <person name="Kwon S.-W."/>
        </authorList>
    </citation>
    <scope>NUCLEOTIDE SEQUENCE [LARGE SCALE GENOMIC DNA]</scope>
    <source>
        <strain evidence="14 15">KACC 21982</strain>
    </source>
</reference>
<feature type="active site" description="N6-AMP-lysine intermediate" evidence="11">
    <location>
        <position position="115"/>
    </location>
</feature>
<keyword evidence="8 11" id="KW-0520">NAD</keyword>
<dbReference type="SUPFAM" id="SSF50249">
    <property type="entry name" value="Nucleic acid-binding proteins"/>
    <property type="match status" value="1"/>
</dbReference>
<feature type="binding site" evidence="11">
    <location>
        <position position="136"/>
    </location>
    <ligand>
        <name>NAD(+)</name>
        <dbReference type="ChEBI" id="CHEBI:57540"/>
    </ligand>
</feature>
<dbReference type="Gene3D" id="1.10.150.20">
    <property type="entry name" value="5' to 3' exonuclease, C-terminal subdomain"/>
    <property type="match status" value="2"/>
</dbReference>
<dbReference type="Pfam" id="PF01653">
    <property type="entry name" value="DNA_ligase_aden"/>
    <property type="match status" value="1"/>
</dbReference>
<evidence type="ECO:0000256" key="6">
    <source>
        <dbReference type="ARBA" id="ARBA00022833"/>
    </source>
</evidence>
<comment type="function">
    <text evidence="1 11">DNA ligase that catalyzes the formation of phosphodiester linkages between 5'-phosphoryl and 3'-hydroxyl groups in double-stranded DNA using NAD as a coenzyme and as the energy source for the reaction. It is essential for DNA replication and repair of damaged DNA.</text>
</comment>
<name>A0ABY4D3S3_9BACT</name>
<dbReference type="PIRSF" id="PIRSF001604">
    <property type="entry name" value="LigA"/>
    <property type="match status" value="1"/>
</dbReference>
<dbReference type="NCBIfam" id="NF005932">
    <property type="entry name" value="PRK07956.1"/>
    <property type="match status" value="1"/>
</dbReference>
<accession>A0ABY4D3S3</accession>
<dbReference type="SUPFAM" id="SSF52113">
    <property type="entry name" value="BRCT domain"/>
    <property type="match status" value="1"/>
</dbReference>
<dbReference type="InterPro" id="IPR012340">
    <property type="entry name" value="NA-bd_OB-fold"/>
</dbReference>
<evidence type="ECO:0000256" key="1">
    <source>
        <dbReference type="ARBA" id="ARBA00004067"/>
    </source>
</evidence>
<dbReference type="PROSITE" id="PS01056">
    <property type="entry name" value="DNA_LIGASE_N2"/>
    <property type="match status" value="1"/>
</dbReference>
<feature type="domain" description="BRCT" evidence="13">
    <location>
        <begin position="596"/>
        <end position="686"/>
    </location>
</feature>
<dbReference type="PANTHER" id="PTHR23389">
    <property type="entry name" value="CHROMOSOME TRANSMISSION FIDELITY FACTOR 18"/>
    <property type="match status" value="1"/>
</dbReference>
<protein>
    <recommendedName>
        <fullName evidence="11">DNA ligase</fullName>
        <ecNumber evidence="11">6.5.1.2</ecNumber>
    </recommendedName>
    <alternativeName>
        <fullName evidence="11">Polydeoxyribonucleotide synthase [NAD(+)]</fullName>
    </alternativeName>
</protein>
<dbReference type="SMART" id="SM00532">
    <property type="entry name" value="LIGANc"/>
    <property type="match status" value="1"/>
</dbReference>
<dbReference type="Pfam" id="PF03120">
    <property type="entry name" value="OB_DNA_ligase"/>
    <property type="match status" value="1"/>
</dbReference>
<dbReference type="Gene3D" id="3.30.470.30">
    <property type="entry name" value="DNA ligase/mRNA capping enzyme"/>
    <property type="match status" value="1"/>
</dbReference>
<dbReference type="InterPro" id="IPR036420">
    <property type="entry name" value="BRCT_dom_sf"/>
</dbReference>